<protein>
    <recommendedName>
        <fullName evidence="3">F-box domain-containing protein</fullName>
    </recommendedName>
</protein>
<evidence type="ECO:0008006" key="3">
    <source>
        <dbReference type="Google" id="ProtNLM"/>
    </source>
</evidence>
<evidence type="ECO:0000313" key="2">
    <source>
        <dbReference type="Proteomes" id="UP001497453"/>
    </source>
</evidence>
<dbReference type="Proteomes" id="UP001497453">
    <property type="component" value="Chromosome 9"/>
</dbReference>
<reference evidence="2" key="1">
    <citation type="submission" date="2024-04" db="EMBL/GenBank/DDBJ databases">
        <authorList>
            <person name="Shaw F."/>
            <person name="Minotto A."/>
        </authorList>
    </citation>
    <scope>NUCLEOTIDE SEQUENCE [LARGE SCALE GENOMIC DNA]</scope>
</reference>
<name>A0ABP1ECZ9_9APHY</name>
<sequence>MSPFISLSHLVLRRRISKLQAHPDDPGLRDMSQAIPTEIILHILAYLKPIAFESLSPNRGPDSLEFLQRPLDIYNACLVCRAWHACAIVQLYSRVYLYTPHRIHLFYQTLRRKPLLGLLVRELIIFDNYRQTLPSYDNQSRKIHQRAYYQLVTKRVDNHFGERLQQEVLTIVSSCSASLSINLRSCAEHASENTFIRNVVFSESPTLNGTPGTHASPSLTLANHRLNKSTSLSSSWRSLQQLVLHDVNVTPSFIEHLPTSTPQLDTLNFTHSCFSPNRSATTVRMFTALNQIFTLRVLEFVRTPIIIEPCSCLLPSRLERFYLVDGIQPPPSVVIEKVVKSWVDPQTLPTTLRELAITPTEQDSEDFNMPLDIPSNITSLILFGHTGLLPYDPHYHYLSTFNYAFHCLEQNMPTLAFASLTSSRLTQLKIVLLHCSCLMCLKAEKGEDPLKELDICQEYEKVQKLCNLYSINLEVKEVDAWILSPSPQQLSKPQFQTHIIETAVLL</sequence>
<dbReference type="EMBL" id="OZ037952">
    <property type="protein sequence ID" value="CAL1717409.1"/>
    <property type="molecule type" value="Genomic_DNA"/>
</dbReference>
<evidence type="ECO:0000313" key="1">
    <source>
        <dbReference type="EMBL" id="CAL1717409.1"/>
    </source>
</evidence>
<accession>A0ABP1ECZ9</accession>
<proteinExistence type="predicted"/>
<dbReference type="Gene3D" id="1.20.1280.50">
    <property type="match status" value="1"/>
</dbReference>
<keyword evidence="2" id="KW-1185">Reference proteome</keyword>
<gene>
    <name evidence="1" type="ORF">GFSPODELE1_LOCUS11215</name>
</gene>
<organism evidence="1 2">
    <name type="scientific">Somion occarium</name>
    <dbReference type="NCBI Taxonomy" id="3059160"/>
    <lineage>
        <taxon>Eukaryota</taxon>
        <taxon>Fungi</taxon>
        <taxon>Dikarya</taxon>
        <taxon>Basidiomycota</taxon>
        <taxon>Agaricomycotina</taxon>
        <taxon>Agaricomycetes</taxon>
        <taxon>Polyporales</taxon>
        <taxon>Cerrenaceae</taxon>
        <taxon>Somion</taxon>
    </lineage>
</organism>